<evidence type="ECO:0000256" key="1">
    <source>
        <dbReference type="SAM" id="Coils"/>
    </source>
</evidence>
<comment type="caution">
    <text evidence="2">The sequence shown here is derived from an EMBL/GenBank/DDBJ whole genome shotgun (WGS) entry which is preliminary data.</text>
</comment>
<keyword evidence="1" id="KW-0175">Coiled coil</keyword>
<evidence type="ECO:0000313" key="2">
    <source>
        <dbReference type="EMBL" id="HDP14603.1"/>
    </source>
</evidence>
<feature type="coiled-coil region" evidence="1">
    <location>
        <begin position="105"/>
        <end position="132"/>
    </location>
</feature>
<dbReference type="EMBL" id="DSAY01000042">
    <property type="protein sequence ID" value="HDP14603.1"/>
    <property type="molecule type" value="Genomic_DNA"/>
</dbReference>
<sequence>MTYHKQESIVEKNFRRALEAGGSDLLEAINQLMSARPGIRVGDTTVTAYRRIHEVLGSFLDFATRVASKDEQWNRAFGKLSVELARARIIVNYQLARNQISFDIASLLNAILDALENELRKKSRERVREVAENGRTLLDALAVSVYMHGKKR</sequence>
<name>A0A7C1CCC6_9CREN</name>
<gene>
    <name evidence="2" type="ORF">ENN26_02325</name>
</gene>
<organism evidence="2">
    <name type="scientific">Thermofilum adornatum</name>
    <dbReference type="NCBI Taxonomy" id="1365176"/>
    <lineage>
        <taxon>Archaea</taxon>
        <taxon>Thermoproteota</taxon>
        <taxon>Thermoprotei</taxon>
        <taxon>Thermofilales</taxon>
        <taxon>Thermofilaceae</taxon>
        <taxon>Thermofilum</taxon>
    </lineage>
</organism>
<proteinExistence type="predicted"/>
<dbReference type="AlphaFoldDB" id="A0A7C1CCC6"/>
<reference evidence="2" key="1">
    <citation type="journal article" date="2020" name="mSystems">
        <title>Genome- and Community-Level Interaction Insights into Carbon Utilization and Element Cycling Functions of Hydrothermarchaeota in Hydrothermal Sediment.</title>
        <authorList>
            <person name="Zhou Z."/>
            <person name="Liu Y."/>
            <person name="Xu W."/>
            <person name="Pan J."/>
            <person name="Luo Z.H."/>
            <person name="Li M."/>
        </authorList>
    </citation>
    <scope>NUCLEOTIDE SEQUENCE [LARGE SCALE GENOMIC DNA]</scope>
    <source>
        <strain evidence="2">SpSt-116</strain>
    </source>
</reference>
<accession>A0A7C1CCC6</accession>
<protein>
    <submittedName>
        <fullName evidence="2">Uncharacterized protein</fullName>
    </submittedName>
</protein>